<dbReference type="InterPro" id="IPR011008">
    <property type="entry name" value="Dimeric_a/b-barrel"/>
</dbReference>
<sequence length="119" mass="13500">MPQRLVEIRTYKLKPDSAERFVAAFRAALPLVRASGMDVVAFGRSDHEHESFWLIRAFDSREQLVAQQDAFYSSAAWREGPREALVDCLDDYLNTLLWMSPRAVEELRADNNGLLAGGE</sequence>
<proteinExistence type="predicted"/>
<accession>A0ABU5DNW7</accession>
<dbReference type="SUPFAM" id="SSF54909">
    <property type="entry name" value="Dimeric alpha+beta barrel"/>
    <property type="match status" value="1"/>
</dbReference>
<dbReference type="EMBL" id="JAXCLA010000009">
    <property type="protein sequence ID" value="MDY0747996.1"/>
    <property type="molecule type" value="Genomic_DNA"/>
</dbReference>
<dbReference type="Gene3D" id="3.30.70.100">
    <property type="match status" value="1"/>
</dbReference>
<dbReference type="RefSeq" id="WP_320425964.1">
    <property type="nucleotide sequence ID" value="NZ_JAXCLA010000009.1"/>
</dbReference>
<feature type="domain" description="NIPSNAP" evidence="1">
    <location>
        <begin position="6"/>
        <end position="79"/>
    </location>
</feature>
<dbReference type="GO" id="GO:0004497">
    <property type="term" value="F:monooxygenase activity"/>
    <property type="evidence" value="ECO:0007669"/>
    <property type="project" value="UniProtKB-KW"/>
</dbReference>
<dbReference type="Proteomes" id="UP001285263">
    <property type="component" value="Unassembled WGS sequence"/>
</dbReference>
<keyword evidence="2" id="KW-0560">Oxidoreductase</keyword>
<protein>
    <submittedName>
        <fullName evidence="2">Antibiotic biosynthesis monooxygenase</fullName>
    </submittedName>
</protein>
<keyword evidence="2" id="KW-0503">Monooxygenase</keyword>
<keyword evidence="3" id="KW-1185">Reference proteome</keyword>
<dbReference type="InterPro" id="IPR012577">
    <property type="entry name" value="NIPSNAP"/>
</dbReference>
<dbReference type="Pfam" id="PF07978">
    <property type="entry name" value="NIPSNAP"/>
    <property type="match status" value="1"/>
</dbReference>
<evidence type="ECO:0000313" key="2">
    <source>
        <dbReference type="EMBL" id="MDY0747996.1"/>
    </source>
</evidence>
<gene>
    <name evidence="2" type="ORF">SNE35_26080</name>
</gene>
<evidence type="ECO:0000259" key="1">
    <source>
        <dbReference type="Pfam" id="PF07978"/>
    </source>
</evidence>
<organism evidence="2 3">
    <name type="scientific">Roseateles agri</name>
    <dbReference type="NCBI Taxonomy" id="3098619"/>
    <lineage>
        <taxon>Bacteria</taxon>
        <taxon>Pseudomonadati</taxon>
        <taxon>Pseudomonadota</taxon>
        <taxon>Betaproteobacteria</taxon>
        <taxon>Burkholderiales</taxon>
        <taxon>Sphaerotilaceae</taxon>
        <taxon>Roseateles</taxon>
    </lineage>
</organism>
<reference evidence="2 3" key="1">
    <citation type="submission" date="2023-11" db="EMBL/GenBank/DDBJ databases">
        <title>Paucibacter sp. nov., isolated from fresh soil in Korea.</title>
        <authorList>
            <person name="Le N.T.T."/>
        </authorList>
    </citation>
    <scope>NUCLEOTIDE SEQUENCE [LARGE SCALE GENOMIC DNA]</scope>
    <source>
        <strain evidence="2 3">R3-3</strain>
    </source>
</reference>
<comment type="caution">
    <text evidence="2">The sequence shown here is derived from an EMBL/GenBank/DDBJ whole genome shotgun (WGS) entry which is preliminary data.</text>
</comment>
<name>A0ABU5DNW7_9BURK</name>
<evidence type="ECO:0000313" key="3">
    <source>
        <dbReference type="Proteomes" id="UP001285263"/>
    </source>
</evidence>